<dbReference type="EMBL" id="CP002745">
    <property type="protein sequence ID" value="AEK62240.1"/>
    <property type="molecule type" value="Genomic_DNA"/>
</dbReference>
<keyword evidence="2 6" id="KW-0031">Aminopeptidase</keyword>
<dbReference type="PANTHER" id="PTHR38469:SF1">
    <property type="entry name" value="PERIPLASMIC PEPTIDASE SUBFAMILY S1B"/>
    <property type="match status" value="1"/>
</dbReference>
<reference evidence="7 8" key="4">
    <citation type="journal article" date="2010" name="Environ. Microbiol.">
        <title>The bacterial genus Collimonas: mycophagy, weathering and other adaptive solutions to life in oligotrophic soil environments.</title>
        <authorList>
            <person name="Leveau J.H."/>
            <person name="Uroz S."/>
            <person name="de Boer W."/>
        </authorList>
    </citation>
    <scope>NUCLEOTIDE SEQUENCE [LARGE SCALE GENOMIC DNA]</scope>
    <source>
        <strain evidence="7 8">Ter331</strain>
    </source>
</reference>
<accession>G0AC43</accession>
<keyword evidence="6" id="KW-0720">Serine protease</keyword>
<evidence type="ECO:0000313" key="7">
    <source>
        <dbReference type="EMBL" id="AEK62240.1"/>
    </source>
</evidence>
<dbReference type="SUPFAM" id="SSF50494">
    <property type="entry name" value="Trypsin-like serine proteases"/>
    <property type="match status" value="1"/>
</dbReference>
<dbReference type="STRING" id="1005048.CFU_2413"/>
<organism evidence="7 8">
    <name type="scientific">Collimonas fungivorans (strain Ter331)</name>
    <dbReference type="NCBI Taxonomy" id="1005048"/>
    <lineage>
        <taxon>Bacteria</taxon>
        <taxon>Pseudomonadati</taxon>
        <taxon>Pseudomonadota</taxon>
        <taxon>Betaproteobacteria</taxon>
        <taxon>Burkholderiales</taxon>
        <taxon>Oxalobacteraceae</taxon>
        <taxon>Collimonas</taxon>
    </lineage>
</organism>
<sequence>MIGTTMRIHWLFAALLVPGMALAAEGMWTLDNLPKAKMQAEYGFTPSEGWIKRTMLGSARIAGGCSASFVSKDGLVMTNHHCASECLDQMSTAKKNLIKDGFLAKGREQELICPEIELNRLEQITDVTTEVKNATAGLDGAAFKNAQNAVKAKLTSACVGNDKETVRCDVVDLYHGGLYQVYKYHRFQDTRLVWAPEKAAAFFGGDPDNFNFPRYDLDITLLRAYEGGKPAKIENYFPFSKSGAQEGEMVFVTGQPGSTQRQLTVSQLTTLRDLTLVNNLIRLAEMRGVLEQYSKNSPEAARNAEHALFGVENAYKAFRGRLSALQDPALMKQKQDEETALRQFVAKQPALQAKVGGAWDAIAAAQQAYRQIEAPYGLIEGGRGFSSKYSSYARALVRGAEERAKPSGERLPEYADAKLPELEQELFSTAPVYPEYEKVMLSLSLTKLREMLGTDDPFVKQVLGKQSPEQLSDALIDHTKLGDPAVRKALWQGGKEAILKSDDPFIKQELALDPAARAIRARYEKEVDSVQQKNSELIAQARFAEQGTSAYPDATFTLRLSYGEVKGWQEGDKKIPPFTTIGGAFERDTGADPFALPASWHAAKSKLNLAQRYNLATTNDIIGGNSGSPMINRNGEIVGLIFDGNIHSLGGAFWFDPRDNRSIAVHSGAILETLGKVYGGADLVKEIQAH</sequence>
<dbReference type="Pfam" id="PF10459">
    <property type="entry name" value="Peptidase_S46"/>
    <property type="match status" value="1"/>
</dbReference>
<reference evidence="7 8" key="3">
    <citation type="journal article" date="2008" name="FEMS Microbiol. Ecol.">
        <title>Identification and characterization of genes underlying chitinolysis in Collimonas fungivorans Ter331.</title>
        <authorList>
            <person name="Fritsche K."/>
            <person name="de Boer W."/>
            <person name="Gerards S."/>
            <person name="van den Berg M."/>
            <person name="van Veen J.A."/>
            <person name="Leveau J.H."/>
        </authorList>
    </citation>
    <scope>NUCLEOTIDE SEQUENCE [LARGE SCALE GENOMIC DNA]</scope>
    <source>
        <strain evidence="7 8">Ter331</strain>
    </source>
</reference>
<comment type="function">
    <text evidence="6">Catalyzes the removal of dipeptides from the N-terminus of oligopeptides.</text>
</comment>
<keyword evidence="8" id="KW-1185">Reference proteome</keyword>
<evidence type="ECO:0000256" key="2">
    <source>
        <dbReference type="ARBA" id="ARBA00022438"/>
    </source>
</evidence>
<comment type="similarity">
    <text evidence="1 6">Belongs to the peptidase S46 family.</text>
</comment>
<dbReference type="EC" id="3.4.14.-" evidence="6"/>
<dbReference type="GO" id="GO:0008239">
    <property type="term" value="F:dipeptidyl-peptidase activity"/>
    <property type="evidence" value="ECO:0007669"/>
    <property type="project" value="UniProtKB-UniRule"/>
</dbReference>
<reference evidence="7 8" key="1">
    <citation type="journal article" date="2004" name="Environ. Microbiol.">
        <title>Phylogeny-function analysis of (meta)genomic libraries: screening for expression of ribosomal RNA genes by large-insert library fluorescent in situ hybridization (LIL-FISH).</title>
        <authorList>
            <person name="Leveau J.H."/>
            <person name="Gerards S."/>
            <person name="de Boer W."/>
            <person name="van Veen J.A."/>
        </authorList>
    </citation>
    <scope>NUCLEOTIDE SEQUENCE [LARGE SCALE GENOMIC DNA]</scope>
    <source>
        <strain evidence="7 8">Ter331</strain>
    </source>
</reference>
<dbReference type="InterPro" id="IPR019500">
    <property type="entry name" value="Pep_S46"/>
</dbReference>
<gene>
    <name evidence="7" type="ordered locus">CFU_2413</name>
</gene>
<protein>
    <recommendedName>
        <fullName evidence="6">Dipeptidyl-peptidase</fullName>
        <ecNumber evidence="6">3.4.14.-</ecNumber>
    </recommendedName>
</protein>
<evidence type="ECO:0000256" key="4">
    <source>
        <dbReference type="ARBA" id="ARBA00022729"/>
    </source>
</evidence>
<feature type="chain" id="PRO_5023072352" description="Dipeptidyl-peptidase" evidence="6">
    <location>
        <begin position="24"/>
        <end position="690"/>
    </location>
</feature>
<dbReference type="AlphaFoldDB" id="G0AC43"/>
<dbReference type="eggNOG" id="COG3591">
    <property type="taxonomic scope" value="Bacteria"/>
</dbReference>
<keyword evidence="5 6" id="KW-0378">Hydrolase</keyword>
<dbReference type="InterPro" id="IPR043504">
    <property type="entry name" value="Peptidase_S1_PA_chymotrypsin"/>
</dbReference>
<evidence type="ECO:0000313" key="8">
    <source>
        <dbReference type="Proteomes" id="UP000008392"/>
    </source>
</evidence>
<dbReference type="HOGENOM" id="CLU_013776_0_0_4"/>
<reference evidence="7 8" key="5">
    <citation type="journal article" date="2011" name="ISME J.">
        <title>Dual transcriptional profiling of a bacterial/fungal confrontation: Collimonas fungivorans versus Aspergillus niger.</title>
        <authorList>
            <person name="Mela F."/>
            <person name="Fritsche K."/>
            <person name="de Boer W."/>
            <person name="van Veen J.A."/>
            <person name="de Graaff L.H."/>
            <person name="van den Berg M."/>
            <person name="Leveau J.H."/>
        </authorList>
    </citation>
    <scope>NUCLEOTIDE SEQUENCE [LARGE SCALE GENOMIC DNA]</scope>
    <source>
        <strain evidence="7 8">Ter331</strain>
    </source>
</reference>
<feature type="signal peptide" evidence="6">
    <location>
        <begin position="1"/>
        <end position="23"/>
    </location>
</feature>
<dbReference type="KEGG" id="cfu:CFU_2413"/>
<dbReference type="GO" id="GO:0006508">
    <property type="term" value="P:proteolysis"/>
    <property type="evidence" value="ECO:0007669"/>
    <property type="project" value="UniProtKB-KW"/>
</dbReference>
<evidence type="ECO:0000256" key="5">
    <source>
        <dbReference type="ARBA" id="ARBA00022801"/>
    </source>
</evidence>
<evidence type="ECO:0000256" key="6">
    <source>
        <dbReference type="RuleBase" id="RU366067"/>
    </source>
</evidence>
<keyword evidence="4 6" id="KW-0732">Signal</keyword>
<proteinExistence type="inferred from homology"/>
<dbReference type="Gene3D" id="2.40.10.10">
    <property type="entry name" value="Trypsin-like serine proteases"/>
    <property type="match status" value="1"/>
</dbReference>
<dbReference type="GO" id="GO:0043171">
    <property type="term" value="P:peptide catabolic process"/>
    <property type="evidence" value="ECO:0007669"/>
    <property type="project" value="UniProtKB-UniRule"/>
</dbReference>
<dbReference type="Proteomes" id="UP000008392">
    <property type="component" value="Chromosome"/>
</dbReference>
<evidence type="ECO:0000256" key="1">
    <source>
        <dbReference type="ARBA" id="ARBA00010491"/>
    </source>
</evidence>
<dbReference type="InterPro" id="IPR009003">
    <property type="entry name" value="Peptidase_S1_PA"/>
</dbReference>
<keyword evidence="3 6" id="KW-0645">Protease</keyword>
<dbReference type="PANTHER" id="PTHR38469">
    <property type="entry name" value="PERIPLASMIC PEPTIDASE SUBFAMILY S1B"/>
    <property type="match status" value="1"/>
</dbReference>
<dbReference type="GO" id="GO:0070009">
    <property type="term" value="F:serine-type aminopeptidase activity"/>
    <property type="evidence" value="ECO:0007669"/>
    <property type="project" value="UniProtKB-UniRule"/>
</dbReference>
<reference evidence="8" key="6">
    <citation type="submission" date="2011-05" db="EMBL/GenBank/DDBJ databases">
        <title>Complete sequence of Collimonas fungivorans Ter331.</title>
        <authorList>
            <person name="Leveau J.H."/>
        </authorList>
    </citation>
    <scope>NUCLEOTIDE SEQUENCE [LARGE SCALE GENOMIC DNA]</scope>
    <source>
        <strain evidence="8">Ter331</strain>
    </source>
</reference>
<reference evidence="7 8" key="2">
    <citation type="journal article" date="2006" name="J. Microbiol. Methods">
        <title>Genomic flank-sequencing of plasposon insertion sites for rapid identification of functional genes.</title>
        <authorList>
            <person name="Leveau J.H."/>
            <person name="Gerards S."/>
            <person name="Fritsche K."/>
            <person name="Zondag G."/>
            <person name="van Veen J.A."/>
        </authorList>
    </citation>
    <scope>NUCLEOTIDE SEQUENCE [LARGE SCALE GENOMIC DNA]</scope>
    <source>
        <strain evidence="7 8">Ter331</strain>
    </source>
</reference>
<evidence type="ECO:0000256" key="3">
    <source>
        <dbReference type="ARBA" id="ARBA00022670"/>
    </source>
</evidence>
<name>G0AC43_COLFT</name>